<name>A0A8H4RRW6_9HELO</name>
<protein>
    <submittedName>
        <fullName evidence="1">Uncharacterized protein</fullName>
    </submittedName>
</protein>
<sequence>MAANASRRLALKSDQQITVAIAEGVMDRGFKRLIGAIEPFTIERTLQNISSAVTESKMLPDELKARIAEVKVT</sequence>
<dbReference type="AlphaFoldDB" id="A0A8H4RRW6"/>
<gene>
    <name evidence="1" type="ORF">G7Y89_g4311</name>
</gene>
<organism evidence="1 2">
    <name type="scientific">Cudoniella acicularis</name>
    <dbReference type="NCBI Taxonomy" id="354080"/>
    <lineage>
        <taxon>Eukaryota</taxon>
        <taxon>Fungi</taxon>
        <taxon>Dikarya</taxon>
        <taxon>Ascomycota</taxon>
        <taxon>Pezizomycotina</taxon>
        <taxon>Leotiomycetes</taxon>
        <taxon>Helotiales</taxon>
        <taxon>Tricladiaceae</taxon>
        <taxon>Cudoniella</taxon>
    </lineage>
</organism>
<accession>A0A8H4RRW6</accession>
<keyword evidence="2" id="KW-1185">Reference proteome</keyword>
<dbReference type="EMBL" id="JAAMPI010000230">
    <property type="protein sequence ID" value="KAF4633819.1"/>
    <property type="molecule type" value="Genomic_DNA"/>
</dbReference>
<comment type="caution">
    <text evidence="1">The sequence shown here is derived from an EMBL/GenBank/DDBJ whole genome shotgun (WGS) entry which is preliminary data.</text>
</comment>
<reference evidence="1 2" key="1">
    <citation type="submission" date="2020-03" db="EMBL/GenBank/DDBJ databases">
        <title>Draft Genome Sequence of Cudoniella acicularis.</title>
        <authorList>
            <person name="Buettner E."/>
            <person name="Kellner H."/>
        </authorList>
    </citation>
    <scope>NUCLEOTIDE SEQUENCE [LARGE SCALE GENOMIC DNA]</scope>
    <source>
        <strain evidence="1 2">DSM 108380</strain>
    </source>
</reference>
<proteinExistence type="predicted"/>
<dbReference type="Proteomes" id="UP000566819">
    <property type="component" value="Unassembled WGS sequence"/>
</dbReference>
<evidence type="ECO:0000313" key="2">
    <source>
        <dbReference type="Proteomes" id="UP000566819"/>
    </source>
</evidence>
<evidence type="ECO:0000313" key="1">
    <source>
        <dbReference type="EMBL" id="KAF4633819.1"/>
    </source>
</evidence>
<dbReference type="OrthoDB" id="3784779at2759"/>